<keyword evidence="1" id="KW-0812">Transmembrane</keyword>
<proteinExistence type="predicted"/>
<evidence type="ECO:0000313" key="2">
    <source>
        <dbReference type="EMBL" id="CBL02637.1"/>
    </source>
</evidence>
<dbReference type="HOGENOM" id="CLU_936108_0_0_9"/>
<dbReference type="PATRIC" id="fig|657322.3.peg.2339"/>
<dbReference type="EMBL" id="FP929046">
    <property type="protein sequence ID" value="CBL02637.1"/>
    <property type="molecule type" value="Genomic_DNA"/>
</dbReference>
<reference evidence="2 3" key="2">
    <citation type="submission" date="2010-03" db="EMBL/GenBank/DDBJ databases">
        <authorList>
            <person name="Pajon A."/>
        </authorList>
    </citation>
    <scope>NUCLEOTIDE SEQUENCE [LARGE SCALE GENOMIC DNA]</scope>
    <source>
        <strain evidence="2 3">SL3/3</strain>
    </source>
</reference>
<organism evidence="2 3">
    <name type="scientific">Faecalibacterium prausnitzii SL3/3</name>
    <dbReference type="NCBI Taxonomy" id="657322"/>
    <lineage>
        <taxon>Bacteria</taxon>
        <taxon>Bacillati</taxon>
        <taxon>Bacillota</taxon>
        <taxon>Clostridia</taxon>
        <taxon>Eubacteriales</taxon>
        <taxon>Oscillospiraceae</taxon>
        <taxon>Faecalibacterium</taxon>
    </lineage>
</organism>
<keyword evidence="1" id="KW-1133">Transmembrane helix</keyword>
<dbReference type="RefSeq" id="WP_015538123.1">
    <property type="nucleotide sequence ID" value="NC_021020.1"/>
</dbReference>
<name>D4KCS4_9FIRM</name>
<feature type="transmembrane region" description="Helical" evidence="1">
    <location>
        <begin position="26"/>
        <end position="49"/>
    </location>
</feature>
<evidence type="ECO:0000313" key="3">
    <source>
        <dbReference type="Proteomes" id="UP000007059"/>
    </source>
</evidence>
<feature type="transmembrane region" description="Helical" evidence="1">
    <location>
        <begin position="101"/>
        <end position="125"/>
    </location>
</feature>
<sequence length="297" mass="32139">MYMGEHTNVTEKLHDIQKQGRTKGSLLDHIAIPVTAFFVATDLMTVHLYTESLFDERPEMAMLVAASIALLLDACPMLAGKLKGQLDDMLPRDQRATKRRISALLGTAVGAFAIFAGFCIVSTLISVEALGATENPTLYMVGQYIRMLLPIATSVGSYAIGFFSDHRSQLDSLKAQRLDLQDLAADTDSAISHAEFAAANFNPDLQDYRFAQAKLKSLSIAARQARLTARMKLAEELGSVEAADALLHSAGLDDLLDEQHWQAMLLPPASAEAAPEQPVLRLEAEPAAEEVPAAMAS</sequence>
<dbReference type="KEGG" id="fpa:FPR_24850"/>
<keyword evidence="1" id="KW-0472">Membrane</keyword>
<protein>
    <submittedName>
        <fullName evidence="2">Uncharacterized protein</fullName>
    </submittedName>
</protein>
<gene>
    <name evidence="2" type="ORF">FPR_24850</name>
</gene>
<evidence type="ECO:0000256" key="1">
    <source>
        <dbReference type="SAM" id="Phobius"/>
    </source>
</evidence>
<dbReference type="AlphaFoldDB" id="D4KCS4"/>
<reference evidence="2 3" key="1">
    <citation type="submission" date="2010-03" db="EMBL/GenBank/DDBJ databases">
        <title>The genome sequence of Faecalibacterium prausnitzii SL3/3.</title>
        <authorList>
            <consortium name="metaHIT consortium -- http://www.metahit.eu/"/>
            <person name="Pajon A."/>
            <person name="Turner K."/>
            <person name="Parkhill J."/>
            <person name="Duncan S."/>
            <person name="Flint H."/>
        </authorList>
    </citation>
    <scope>NUCLEOTIDE SEQUENCE [LARGE SCALE GENOMIC DNA]</scope>
    <source>
        <strain evidence="2 3">SL3/3</strain>
    </source>
</reference>
<feature type="transmembrane region" description="Helical" evidence="1">
    <location>
        <begin position="145"/>
        <end position="164"/>
    </location>
</feature>
<dbReference type="Proteomes" id="UP000007059">
    <property type="component" value="Chromosome"/>
</dbReference>
<accession>D4KCS4</accession>
<feature type="transmembrane region" description="Helical" evidence="1">
    <location>
        <begin position="61"/>
        <end position="80"/>
    </location>
</feature>